<reference evidence="3" key="1">
    <citation type="journal article" date="2014" name="Int. J. Syst. Evol. Microbiol.">
        <title>Complete genome sequence of Corynebacterium casei LMG S-19264T (=DSM 44701T), isolated from a smear-ripened cheese.</title>
        <authorList>
            <consortium name="US DOE Joint Genome Institute (JGI-PGF)"/>
            <person name="Walter F."/>
            <person name="Albersmeier A."/>
            <person name="Kalinowski J."/>
            <person name="Ruckert C."/>
        </authorList>
    </citation>
    <scope>NUCLEOTIDE SEQUENCE</scope>
    <source>
        <strain evidence="3">CGMCC 1.15360</strain>
    </source>
</reference>
<keyword evidence="1" id="KW-0560">Oxidoreductase</keyword>
<gene>
    <name evidence="3" type="primary">ooxA</name>
    <name evidence="3" type="ORF">GCM10010990_22440</name>
</gene>
<proteinExistence type="predicted"/>
<name>A0A917DUJ8_9SPHN</name>
<dbReference type="PANTHER" id="PTHR42949">
    <property type="entry name" value="ANAEROBIC GLYCEROL-3-PHOSPHATE DEHYDROGENASE SUBUNIT B"/>
    <property type="match status" value="1"/>
</dbReference>
<evidence type="ECO:0000256" key="1">
    <source>
        <dbReference type="ARBA" id="ARBA00023002"/>
    </source>
</evidence>
<protein>
    <submittedName>
        <fullName evidence="3">(2Fe-2S)-binding protein</fullName>
    </submittedName>
</protein>
<dbReference type="InterPro" id="IPR023753">
    <property type="entry name" value="FAD/NAD-binding_dom"/>
</dbReference>
<keyword evidence="4" id="KW-1185">Reference proteome</keyword>
<dbReference type="GO" id="GO:0016491">
    <property type="term" value="F:oxidoreductase activity"/>
    <property type="evidence" value="ECO:0007669"/>
    <property type="project" value="UniProtKB-KW"/>
</dbReference>
<dbReference type="InterPro" id="IPR041854">
    <property type="entry name" value="BFD-like_2Fe2S-bd_dom_sf"/>
</dbReference>
<dbReference type="SUPFAM" id="SSF51905">
    <property type="entry name" value="FAD/NAD(P)-binding domain"/>
    <property type="match status" value="1"/>
</dbReference>
<sequence length="473" mass="49205">MTGTTDKIYDLAIVGGGPAGQAAALQVAAAGLSVCVIDEQPLPGGQVLRQPAAAGAGAGWMKAAPYRRLAAQHAAFVAEKRIDWIGGFSVHTASRQAEHFRLSLVGATSRSISARRMLIAAGCYDIPVPLPGWTLPGVMSAGAVQTLLKAQGIVPGERCLLFGTHPLMLVLAEQIVAAGHRPAAVCFAQSQRQMLGRALPHALRAMRTPGPLLAGLGAMARLRRAGVPVHFDASVQRLVPSTDGNGLGAAEVAIAGRTCSIDADLAAMCFGFMPQSDLPRAMRAAVAPAHPAGWRTLNDAQMMTDVPGLYVAGETVGVTGADAAMAEGKIAGAAITHDLGALDAVSHARIASAAIRQRERLNGFADLLAAMADPREHWPEVEADTLLCRCEDVPCTEVDRAILQHVDTAASGGASAAKLRCRAGMGPCQGRGCEHSVMRRMAQARDLPVADIAGFRARFPIRPVPLGSLVDPD</sequence>
<reference evidence="3" key="2">
    <citation type="submission" date="2020-09" db="EMBL/GenBank/DDBJ databases">
        <authorList>
            <person name="Sun Q."/>
            <person name="Zhou Y."/>
        </authorList>
    </citation>
    <scope>NUCLEOTIDE SEQUENCE</scope>
    <source>
        <strain evidence="3">CGMCC 1.15360</strain>
    </source>
</reference>
<comment type="caution">
    <text evidence="3">The sequence shown here is derived from an EMBL/GenBank/DDBJ whole genome shotgun (WGS) entry which is preliminary data.</text>
</comment>
<dbReference type="PRINTS" id="PR00469">
    <property type="entry name" value="PNDRDTASEII"/>
</dbReference>
<dbReference type="Pfam" id="PF07992">
    <property type="entry name" value="Pyr_redox_2"/>
    <property type="match status" value="1"/>
</dbReference>
<dbReference type="RefSeq" id="WP_066774563.1">
    <property type="nucleotide sequence ID" value="NZ_BMIP01000004.1"/>
</dbReference>
<dbReference type="InterPro" id="IPR051691">
    <property type="entry name" value="Metab_Enz_Cyan_OpOx_G3PDH"/>
</dbReference>
<evidence type="ECO:0000313" key="4">
    <source>
        <dbReference type="Proteomes" id="UP000612349"/>
    </source>
</evidence>
<dbReference type="InterPro" id="IPR017224">
    <property type="entry name" value="Opine_Oxase_asu/HCN_bsu"/>
</dbReference>
<dbReference type="EMBL" id="BMIP01000004">
    <property type="protein sequence ID" value="GGD72427.1"/>
    <property type="molecule type" value="Genomic_DNA"/>
</dbReference>
<dbReference type="Gene3D" id="3.50.50.60">
    <property type="entry name" value="FAD/NAD(P)-binding domain"/>
    <property type="match status" value="2"/>
</dbReference>
<feature type="domain" description="FAD/NAD(P)-binding" evidence="2">
    <location>
        <begin position="9"/>
        <end position="328"/>
    </location>
</feature>
<dbReference type="InterPro" id="IPR036188">
    <property type="entry name" value="FAD/NAD-bd_sf"/>
</dbReference>
<accession>A0A917DUJ8</accession>
<dbReference type="PRINTS" id="PR00368">
    <property type="entry name" value="FADPNR"/>
</dbReference>
<dbReference type="Gene3D" id="1.10.10.1100">
    <property type="entry name" value="BFD-like [2Fe-2S]-binding domain"/>
    <property type="match status" value="1"/>
</dbReference>
<dbReference type="Proteomes" id="UP000612349">
    <property type="component" value="Unassembled WGS sequence"/>
</dbReference>
<organism evidence="3 4">
    <name type="scientific">Croceicoccus mobilis</name>
    <dbReference type="NCBI Taxonomy" id="1703339"/>
    <lineage>
        <taxon>Bacteria</taxon>
        <taxon>Pseudomonadati</taxon>
        <taxon>Pseudomonadota</taxon>
        <taxon>Alphaproteobacteria</taxon>
        <taxon>Sphingomonadales</taxon>
        <taxon>Erythrobacteraceae</taxon>
        <taxon>Croceicoccus</taxon>
    </lineage>
</organism>
<dbReference type="AlphaFoldDB" id="A0A917DUJ8"/>
<dbReference type="PIRSF" id="PIRSF037495">
    <property type="entry name" value="Opine_OX_OoxA/HcnB"/>
    <property type="match status" value="1"/>
</dbReference>
<evidence type="ECO:0000259" key="2">
    <source>
        <dbReference type="Pfam" id="PF07992"/>
    </source>
</evidence>
<evidence type="ECO:0000313" key="3">
    <source>
        <dbReference type="EMBL" id="GGD72427.1"/>
    </source>
</evidence>
<dbReference type="PANTHER" id="PTHR42949:SF3">
    <property type="entry name" value="ANAEROBIC GLYCEROL-3-PHOSPHATE DEHYDROGENASE SUBUNIT B"/>
    <property type="match status" value="1"/>
</dbReference>
<dbReference type="OrthoDB" id="5287468at2"/>